<dbReference type="EMBL" id="FYAJ01000002">
    <property type="protein sequence ID" value="SMY34247.1"/>
    <property type="molecule type" value="Genomic_DNA"/>
</dbReference>
<dbReference type="AlphaFoldDB" id="A0A1Y6MCC4"/>
<name>A0A1Y6MCC4_9GAMM</name>
<evidence type="ECO:0000313" key="1">
    <source>
        <dbReference type="EMBL" id="SMY34247.1"/>
    </source>
</evidence>
<dbReference type="Pfam" id="PF09669">
    <property type="entry name" value="Phage_pRha"/>
    <property type="match status" value="1"/>
</dbReference>
<dbReference type="RefSeq" id="WP_234998989.1">
    <property type="nucleotide sequence ID" value="NZ_FYAJ01000002.1"/>
</dbReference>
<dbReference type="NCBIfam" id="TIGR02681">
    <property type="entry name" value="phage_pRha"/>
    <property type="match status" value="1"/>
</dbReference>
<gene>
    <name evidence="1" type="ORF">PAND9192_01234</name>
</gene>
<reference evidence="2" key="1">
    <citation type="submission" date="2017-06" db="EMBL/GenBank/DDBJ databases">
        <authorList>
            <person name="Rodrigo-Torres L."/>
            <person name="Arahal R.D."/>
            <person name="Lucena T."/>
        </authorList>
    </citation>
    <scope>NUCLEOTIDE SEQUENCE [LARGE SCALE GENOMIC DNA]</scope>
    <source>
        <strain evidence="2">CECT 9192</strain>
    </source>
</reference>
<accession>A0A1Y6MCC4</accession>
<organism evidence="1 2">
    <name type="scientific">Photobacterium andalusiense</name>
    <dbReference type="NCBI Taxonomy" id="2204296"/>
    <lineage>
        <taxon>Bacteria</taxon>
        <taxon>Pseudomonadati</taxon>
        <taxon>Pseudomonadota</taxon>
        <taxon>Gammaproteobacteria</taxon>
        <taxon>Vibrionales</taxon>
        <taxon>Vibrionaceae</taxon>
        <taxon>Photobacterium</taxon>
    </lineage>
</organism>
<sequence length="201" mass="22268">MPIQSALPIMQLSPSDLIFISDTNELVTDSLAVSKHFSKQHKHILSKIESLDCSDVFTSANFSAHAKKITAGVVVRDSKVYQMTKDGFMFLVMGFTGKRAAAVKEAYINAFNQMAEQLTKKPAAEPLSYRIMTVIENGQAIESKMIPNDAFIISKSHIAQLFNEPNLFSVDELLAISSSVNKTIAEIAKLQDARLKQMKKQ</sequence>
<evidence type="ECO:0000313" key="2">
    <source>
        <dbReference type="Proteomes" id="UP000195719"/>
    </source>
</evidence>
<dbReference type="Proteomes" id="UP000195719">
    <property type="component" value="Unassembled WGS sequence"/>
</dbReference>
<keyword evidence="2" id="KW-1185">Reference proteome</keyword>
<dbReference type="InterPro" id="IPR014054">
    <property type="entry name" value="Phage_regulatory_Rha"/>
</dbReference>
<proteinExistence type="predicted"/>
<protein>
    <submittedName>
        <fullName evidence="1">Phage regulatory protein Rha (Phage_pRha)</fullName>
    </submittedName>
</protein>